<sequence length="88" mass="9928">MPFLDVTLLVLVEPSSSMGCEFSIAFKSVSVKSSSIHLILSVRIYLVIFHFRLRLCLQSKIELAQILCNVPQLEQSNIVSVFVDLVHH</sequence>
<name>A0A6M2DVS8_XENCH</name>
<accession>A0A6M2DVS8</accession>
<dbReference type="AlphaFoldDB" id="A0A6M2DVS8"/>
<organism evidence="1">
    <name type="scientific">Xenopsylla cheopis</name>
    <name type="common">Oriental rat flea</name>
    <name type="synonym">Pulex cheopis</name>
    <dbReference type="NCBI Taxonomy" id="163159"/>
    <lineage>
        <taxon>Eukaryota</taxon>
        <taxon>Metazoa</taxon>
        <taxon>Ecdysozoa</taxon>
        <taxon>Arthropoda</taxon>
        <taxon>Hexapoda</taxon>
        <taxon>Insecta</taxon>
        <taxon>Pterygota</taxon>
        <taxon>Neoptera</taxon>
        <taxon>Endopterygota</taxon>
        <taxon>Siphonaptera</taxon>
        <taxon>Pulicidae</taxon>
        <taxon>Xenopsyllinae</taxon>
        <taxon>Xenopsylla</taxon>
    </lineage>
</organism>
<dbReference type="EMBL" id="GIIL01006750">
    <property type="protein sequence ID" value="NOV50476.1"/>
    <property type="molecule type" value="Transcribed_RNA"/>
</dbReference>
<protein>
    <submittedName>
        <fullName evidence="1">Putative secreted protein</fullName>
    </submittedName>
</protein>
<evidence type="ECO:0000313" key="1">
    <source>
        <dbReference type="EMBL" id="NOV50476.1"/>
    </source>
</evidence>
<proteinExistence type="predicted"/>
<reference evidence="1" key="1">
    <citation type="submission" date="2020-03" db="EMBL/GenBank/DDBJ databases">
        <title>Transcriptomic Profiling of the Digestive Tract of the Rat Flea, Xenopsylla cheopis, Following Blood Feeding and Infection with Yersinia pestis.</title>
        <authorList>
            <person name="Bland D.M."/>
            <person name="Martens C.A."/>
            <person name="Virtaneva K."/>
            <person name="Kanakabandi K."/>
            <person name="Long D."/>
            <person name="Rosenke R."/>
            <person name="Saturday G.A."/>
            <person name="Hoyt F.H."/>
            <person name="Bruno D.P."/>
            <person name="Ribeiro J.M.C."/>
            <person name="Hinnebusch J."/>
        </authorList>
    </citation>
    <scope>NUCLEOTIDE SEQUENCE</scope>
</reference>